<keyword evidence="2" id="KW-1185">Reference proteome</keyword>
<keyword evidence="3" id="KW-0675">Receptor</keyword>
<name>A0ABM1A6P7_APLCA</name>
<evidence type="ECO:0000313" key="3">
    <source>
        <dbReference type="RefSeq" id="XP_012941882.1"/>
    </source>
</evidence>
<gene>
    <name evidence="3" type="primary">LOC106012699</name>
</gene>
<keyword evidence="1" id="KW-0812">Transmembrane</keyword>
<feature type="transmembrane region" description="Helical" evidence="1">
    <location>
        <begin position="77"/>
        <end position="100"/>
    </location>
</feature>
<feature type="transmembrane region" description="Helical" evidence="1">
    <location>
        <begin position="121"/>
        <end position="145"/>
    </location>
</feature>
<feature type="transmembrane region" description="Helical" evidence="1">
    <location>
        <begin position="6"/>
        <end position="28"/>
    </location>
</feature>
<dbReference type="PRINTS" id="PR01991">
    <property type="entry name" value="GPR153GPR162"/>
</dbReference>
<feature type="transmembrane region" description="Helical" evidence="1">
    <location>
        <begin position="40"/>
        <end position="57"/>
    </location>
</feature>
<protein>
    <submittedName>
        <fullName evidence="3">Probable G-protein coupled receptor 153</fullName>
    </submittedName>
</protein>
<dbReference type="InterPro" id="IPR022347">
    <property type="entry name" value="GCR_153/162"/>
</dbReference>
<dbReference type="Gene3D" id="1.20.1070.10">
    <property type="entry name" value="Rhodopsin 7-helix transmembrane proteins"/>
    <property type="match status" value="1"/>
</dbReference>
<keyword evidence="1" id="KW-0472">Membrane</keyword>
<sequence>MPSFGVALAWIILSPIAFFTNLVGVAFILHYNPLFHSVDVALISLLVTMSLNAWLLLPIPAVMELGGFDWSEGLCTFYAWLSMTLRSAHLLVLLIFNVYWMASLRVSDRGQMFSTSKSVKICVFISWFAAIVVGLVPVTGGTSLFNFYSSNVCRFLPYNVDIGLAVFFIVLAFVSMVLGIVSSSDTLVLFHHMKHVALSKYNAGRFHAPRPSAVAQSGSNIHAKYNELAVSMELCLLGLCFTVASCLLNAIPLIVTQFLQLLQDFDQDKLEMTSLWLLLVEALTLPHFL</sequence>
<organism evidence="2 3">
    <name type="scientific">Aplysia californica</name>
    <name type="common">California sea hare</name>
    <dbReference type="NCBI Taxonomy" id="6500"/>
    <lineage>
        <taxon>Eukaryota</taxon>
        <taxon>Metazoa</taxon>
        <taxon>Spiralia</taxon>
        <taxon>Lophotrochozoa</taxon>
        <taxon>Mollusca</taxon>
        <taxon>Gastropoda</taxon>
        <taxon>Heterobranchia</taxon>
        <taxon>Euthyneura</taxon>
        <taxon>Tectipleura</taxon>
        <taxon>Aplysiida</taxon>
        <taxon>Aplysioidea</taxon>
        <taxon>Aplysiidae</taxon>
        <taxon>Aplysia</taxon>
    </lineage>
</organism>
<dbReference type="GeneID" id="106012699"/>
<evidence type="ECO:0000313" key="2">
    <source>
        <dbReference type="Proteomes" id="UP000694888"/>
    </source>
</evidence>
<dbReference type="PANTHER" id="PTHR16518">
    <property type="entry name" value="G-PROTEIN COUPLED RECEPTOR 153, 162"/>
    <property type="match status" value="1"/>
</dbReference>
<feature type="non-terminal residue" evidence="3">
    <location>
        <position position="289"/>
    </location>
</feature>
<dbReference type="PANTHER" id="PTHR16518:SF4">
    <property type="entry name" value="G-PROTEIN COUPLED RECEPTOR 153 ISOFORM X1-RELATED"/>
    <property type="match status" value="1"/>
</dbReference>
<dbReference type="Proteomes" id="UP000694888">
    <property type="component" value="Unplaced"/>
</dbReference>
<evidence type="ECO:0000256" key="1">
    <source>
        <dbReference type="SAM" id="Phobius"/>
    </source>
</evidence>
<dbReference type="RefSeq" id="XP_012941882.1">
    <property type="nucleotide sequence ID" value="XM_013086428.1"/>
</dbReference>
<keyword evidence="1" id="KW-1133">Transmembrane helix</keyword>
<proteinExistence type="predicted"/>
<feature type="transmembrane region" description="Helical" evidence="1">
    <location>
        <begin position="165"/>
        <end position="190"/>
    </location>
</feature>
<reference evidence="3" key="1">
    <citation type="submission" date="2025-08" db="UniProtKB">
        <authorList>
            <consortium name="RefSeq"/>
        </authorList>
    </citation>
    <scope>IDENTIFICATION</scope>
</reference>
<feature type="transmembrane region" description="Helical" evidence="1">
    <location>
        <begin position="234"/>
        <end position="255"/>
    </location>
</feature>
<accession>A0ABM1A6P7</accession>